<dbReference type="OrthoDB" id="10518722at2759"/>
<comment type="caution">
    <text evidence="1">The sequence shown here is derived from an EMBL/GenBank/DDBJ whole genome shotgun (WGS) entry which is preliminary data.</text>
</comment>
<gene>
    <name evidence="1" type="ORF">BELL_0421g00110</name>
</gene>
<dbReference type="Proteomes" id="UP000297229">
    <property type="component" value="Unassembled WGS sequence"/>
</dbReference>
<proteinExistence type="predicted"/>
<dbReference type="AlphaFoldDB" id="A0A4Z1JU64"/>
<evidence type="ECO:0000313" key="1">
    <source>
        <dbReference type="EMBL" id="TGO72763.1"/>
    </source>
</evidence>
<reference evidence="1 2" key="1">
    <citation type="submission" date="2017-12" db="EMBL/GenBank/DDBJ databases">
        <title>Comparative genomics of Botrytis spp.</title>
        <authorList>
            <person name="Valero-Jimenez C.A."/>
            <person name="Tapia P."/>
            <person name="Veloso J."/>
            <person name="Silva-Moreno E."/>
            <person name="Staats M."/>
            <person name="Valdes J.H."/>
            <person name="Van Kan J.A.L."/>
        </authorList>
    </citation>
    <scope>NUCLEOTIDE SEQUENCE [LARGE SCALE GENOMIC DNA]</scope>
    <source>
        <strain evidence="1 2">Be9601</strain>
    </source>
</reference>
<name>A0A4Z1JU64_9HELO</name>
<dbReference type="EMBL" id="PQXM01000419">
    <property type="protein sequence ID" value="TGO72763.1"/>
    <property type="molecule type" value="Genomic_DNA"/>
</dbReference>
<keyword evidence="2" id="KW-1185">Reference proteome</keyword>
<protein>
    <submittedName>
        <fullName evidence="1">Uncharacterized protein</fullName>
    </submittedName>
</protein>
<organism evidence="1 2">
    <name type="scientific">Botrytis elliptica</name>
    <dbReference type="NCBI Taxonomy" id="278938"/>
    <lineage>
        <taxon>Eukaryota</taxon>
        <taxon>Fungi</taxon>
        <taxon>Dikarya</taxon>
        <taxon>Ascomycota</taxon>
        <taxon>Pezizomycotina</taxon>
        <taxon>Leotiomycetes</taxon>
        <taxon>Helotiales</taxon>
        <taxon>Sclerotiniaceae</taxon>
        <taxon>Botrytis</taxon>
    </lineage>
</organism>
<sequence>MLVEVPVKVSKPRCARITNIYKGVIEGKLLSLDPPNSAETGLRSSEYPTTLSIIEDLSRRNI</sequence>
<evidence type="ECO:0000313" key="2">
    <source>
        <dbReference type="Proteomes" id="UP000297229"/>
    </source>
</evidence>
<accession>A0A4Z1JU64</accession>